<proteinExistence type="predicted"/>
<dbReference type="InterPro" id="IPR023292">
    <property type="entry name" value="NTP_PyroPHydrolase-like_dom_sf"/>
</dbReference>
<dbReference type="Proteomes" id="UP000069205">
    <property type="component" value="Chromosome"/>
</dbReference>
<dbReference type="KEGG" id="nmv:NITMOv2_0416"/>
<keyword evidence="2" id="KW-1185">Reference proteome</keyword>
<dbReference type="AlphaFoldDB" id="A0A0K2G8C6"/>
<dbReference type="Pfam" id="PF01503">
    <property type="entry name" value="PRA-PH"/>
    <property type="match status" value="1"/>
</dbReference>
<dbReference type="EMBL" id="CP011801">
    <property type="protein sequence ID" value="ALA56852.1"/>
    <property type="molecule type" value="Genomic_DNA"/>
</dbReference>
<dbReference type="OrthoDB" id="9795188at2"/>
<protein>
    <recommendedName>
        <fullName evidence="3">Phosphoribosyl-ATP pyrophosphohydrolase</fullName>
    </recommendedName>
</protein>
<evidence type="ECO:0000313" key="1">
    <source>
        <dbReference type="EMBL" id="ALA56852.1"/>
    </source>
</evidence>
<evidence type="ECO:0000313" key="2">
    <source>
        <dbReference type="Proteomes" id="UP000069205"/>
    </source>
</evidence>
<dbReference type="RefSeq" id="WP_053378277.1">
    <property type="nucleotide sequence ID" value="NZ_CP011801.1"/>
</dbReference>
<reference evidence="1 2" key="1">
    <citation type="journal article" date="2015" name="Proc. Natl. Acad. Sci. U.S.A.">
        <title>Expanded metabolic versatility of ubiquitous nitrite-oxidizing bacteria from the genus Nitrospira.</title>
        <authorList>
            <person name="Koch H."/>
            <person name="Lucker S."/>
            <person name="Albertsen M."/>
            <person name="Kitzinger K."/>
            <person name="Herbold C."/>
            <person name="Spieck E."/>
            <person name="Nielsen P.H."/>
            <person name="Wagner M."/>
            <person name="Daims H."/>
        </authorList>
    </citation>
    <scope>NUCLEOTIDE SEQUENCE [LARGE SCALE GENOMIC DNA]</scope>
    <source>
        <strain evidence="1 2">NSP M-1</strain>
    </source>
</reference>
<accession>A0A0K2G8C6</accession>
<dbReference type="Gene3D" id="1.10.3420.10">
    <property type="entry name" value="putative ntp pyrophosphohydrolase like domain"/>
    <property type="match status" value="1"/>
</dbReference>
<dbReference type="PATRIC" id="fig|42253.5.peg.405"/>
<dbReference type="SUPFAM" id="SSF101386">
    <property type="entry name" value="all-alpha NTP pyrophosphatases"/>
    <property type="match status" value="1"/>
</dbReference>
<dbReference type="InterPro" id="IPR021130">
    <property type="entry name" value="PRib-ATP_PPHydrolase-like"/>
</dbReference>
<dbReference type="STRING" id="42253.NITMOv2_0416"/>
<evidence type="ECO:0008006" key="3">
    <source>
        <dbReference type="Google" id="ProtNLM"/>
    </source>
</evidence>
<sequence>MTREQAMVEEFHRTFDILVQDRPAVPAAGTKELRLRLIQEEFDELREAMGQDNLAAVAKEMADLLYVVYGTAVSYGIDMEPVFREVHRSNLSKVGGYKRADGKWVKPPTYSPACLQPILDQQAEPALTTGAAAHRGPSDSQVP</sequence>
<organism evidence="1 2">
    <name type="scientific">Nitrospira moscoviensis</name>
    <dbReference type="NCBI Taxonomy" id="42253"/>
    <lineage>
        <taxon>Bacteria</taxon>
        <taxon>Pseudomonadati</taxon>
        <taxon>Nitrospirota</taxon>
        <taxon>Nitrospiria</taxon>
        <taxon>Nitrospirales</taxon>
        <taxon>Nitrospiraceae</taxon>
        <taxon>Nitrospira</taxon>
    </lineage>
</organism>
<gene>
    <name evidence="1" type="ORF">NITMOv2_0416</name>
</gene>
<name>A0A0K2G8C6_NITMO</name>